<proteinExistence type="predicted"/>
<dbReference type="Proteomes" id="UP000662747">
    <property type="component" value="Chromosome"/>
</dbReference>
<protein>
    <submittedName>
        <fullName evidence="1">Uncharacterized protein</fullName>
    </submittedName>
</protein>
<dbReference type="EMBL" id="CP071090">
    <property type="protein sequence ID" value="QSQ23246.1"/>
    <property type="molecule type" value="Genomic_DNA"/>
</dbReference>
<reference evidence="1 2" key="1">
    <citation type="submission" date="2021-02" db="EMBL/GenBank/DDBJ databases">
        <title>De Novo genome assembly of isolated myxobacteria.</title>
        <authorList>
            <person name="Stevens D.C."/>
        </authorList>
    </citation>
    <scope>NUCLEOTIDE SEQUENCE [LARGE SCALE GENOMIC DNA]</scope>
    <source>
        <strain evidence="2">SCPEA02</strain>
    </source>
</reference>
<organism evidence="1 2">
    <name type="scientific">Pyxidicoccus parkwayensis</name>
    <dbReference type="NCBI Taxonomy" id="2813578"/>
    <lineage>
        <taxon>Bacteria</taxon>
        <taxon>Pseudomonadati</taxon>
        <taxon>Myxococcota</taxon>
        <taxon>Myxococcia</taxon>
        <taxon>Myxococcales</taxon>
        <taxon>Cystobacterineae</taxon>
        <taxon>Myxococcaceae</taxon>
        <taxon>Pyxidicoccus</taxon>
    </lineage>
</organism>
<accession>A0ABX7NWC5</accession>
<dbReference type="RefSeq" id="WP_206724821.1">
    <property type="nucleotide sequence ID" value="NZ_CP071090.1"/>
</dbReference>
<sequence length="148" mass="15635">MDKLKSAAHSVSGGAARVSLEYEPSVALPGDVLSVRVTATSTGAPVKSGGVFVDLRAIETATLPVSTNQQVGNSSHVSFEQQVPIAPAFTLGANETKVFEGQVRLPTNVQPSFQGYYARHEWSTRGRVEVTGNDPDSGYMTLRVGTKG</sequence>
<name>A0ABX7NWC5_9BACT</name>
<evidence type="ECO:0000313" key="1">
    <source>
        <dbReference type="EMBL" id="QSQ23246.1"/>
    </source>
</evidence>
<keyword evidence="2" id="KW-1185">Reference proteome</keyword>
<gene>
    <name evidence="1" type="ORF">JY651_50630</name>
</gene>
<evidence type="ECO:0000313" key="2">
    <source>
        <dbReference type="Proteomes" id="UP000662747"/>
    </source>
</evidence>